<dbReference type="GO" id="GO:0005198">
    <property type="term" value="F:structural molecule activity"/>
    <property type="evidence" value="ECO:0007669"/>
    <property type="project" value="InterPro"/>
</dbReference>
<accession>A0A0A9A0X2</accession>
<dbReference type="AlphaFoldDB" id="A0A0A9A0X2"/>
<evidence type="ECO:0000313" key="2">
    <source>
        <dbReference type="EMBL" id="JAD42635.1"/>
    </source>
</evidence>
<dbReference type="EMBL" id="GBRH01255260">
    <property type="protein sequence ID" value="JAD42635.1"/>
    <property type="molecule type" value="Transcribed_RNA"/>
</dbReference>
<sequence>MTYLIVGHDDSSSEAAAGSDSDVDLPLRPGDGHYRTAAAVSAARALHWVSYAAAVSAVRVLLSASHEDLRLRAHQLSRSLSAAFFGGAASSPFPAGGGWRFPEDGLPTSRRSLRCSWTRSGP</sequence>
<reference evidence="2" key="1">
    <citation type="submission" date="2014-09" db="EMBL/GenBank/DDBJ databases">
        <authorList>
            <person name="Magalhaes I.L.F."/>
            <person name="Oliveira U."/>
            <person name="Santos F.R."/>
            <person name="Vidigal T.H.D.A."/>
            <person name="Brescovit A.D."/>
            <person name="Santos A.J."/>
        </authorList>
    </citation>
    <scope>NUCLEOTIDE SEQUENCE</scope>
    <source>
        <tissue evidence="2">Shoot tissue taken approximately 20 cm above the soil surface</tissue>
    </source>
</reference>
<protein>
    <submittedName>
        <fullName evidence="2">Uncharacterized protein</fullName>
    </submittedName>
</protein>
<dbReference type="Pfam" id="PF00721">
    <property type="entry name" value="TMV_coat"/>
    <property type="match status" value="1"/>
</dbReference>
<feature type="region of interest" description="Disordered" evidence="1">
    <location>
        <begin position="1"/>
        <end position="24"/>
    </location>
</feature>
<dbReference type="InterPro" id="IPR001337">
    <property type="entry name" value="TMV-like_coat"/>
</dbReference>
<organism evidence="2">
    <name type="scientific">Arundo donax</name>
    <name type="common">Giant reed</name>
    <name type="synonym">Donax arundinaceus</name>
    <dbReference type="NCBI Taxonomy" id="35708"/>
    <lineage>
        <taxon>Eukaryota</taxon>
        <taxon>Viridiplantae</taxon>
        <taxon>Streptophyta</taxon>
        <taxon>Embryophyta</taxon>
        <taxon>Tracheophyta</taxon>
        <taxon>Spermatophyta</taxon>
        <taxon>Magnoliopsida</taxon>
        <taxon>Liliopsida</taxon>
        <taxon>Poales</taxon>
        <taxon>Poaceae</taxon>
        <taxon>PACMAD clade</taxon>
        <taxon>Arundinoideae</taxon>
        <taxon>Arundineae</taxon>
        <taxon>Arundo</taxon>
    </lineage>
</organism>
<evidence type="ECO:0000256" key="1">
    <source>
        <dbReference type="SAM" id="MobiDB-lite"/>
    </source>
</evidence>
<proteinExistence type="predicted"/>
<reference evidence="2" key="2">
    <citation type="journal article" date="2015" name="Data Brief">
        <title>Shoot transcriptome of the giant reed, Arundo donax.</title>
        <authorList>
            <person name="Barrero R.A."/>
            <person name="Guerrero F.D."/>
            <person name="Moolhuijzen P."/>
            <person name="Goolsby J.A."/>
            <person name="Tidwell J."/>
            <person name="Bellgard S.E."/>
            <person name="Bellgard M.I."/>
        </authorList>
    </citation>
    <scope>NUCLEOTIDE SEQUENCE</scope>
    <source>
        <tissue evidence="2">Shoot tissue taken approximately 20 cm above the soil surface</tissue>
    </source>
</reference>
<name>A0A0A9A0X2_ARUDO</name>